<dbReference type="EMBL" id="CAJQYY010000006">
    <property type="protein sequence ID" value="CAG4892269.1"/>
    <property type="molecule type" value="Genomic_DNA"/>
</dbReference>
<sequence>MHDRLRLKHAVDQRDHVYVPTTAIVSLLYVYGIQATLFVEASLIISTPA</sequence>
<keyword evidence="3" id="KW-1185">Reference proteome</keyword>
<accession>A0ABM8U0G1</accession>
<evidence type="ECO:0000313" key="2">
    <source>
        <dbReference type="EMBL" id="CAG4892269.1"/>
    </source>
</evidence>
<dbReference type="Proteomes" id="UP000789752">
    <property type="component" value="Unassembled WGS sequence"/>
</dbReference>
<protein>
    <submittedName>
        <fullName evidence="2">Uncharacterized protein</fullName>
    </submittedName>
</protein>
<evidence type="ECO:0000256" key="1">
    <source>
        <dbReference type="SAM" id="Phobius"/>
    </source>
</evidence>
<comment type="caution">
    <text evidence="2">The sequence shown here is derived from an EMBL/GenBank/DDBJ whole genome shotgun (WGS) entry which is preliminary data.</text>
</comment>
<keyword evidence="1" id="KW-1133">Transmembrane helix</keyword>
<proteinExistence type="predicted"/>
<dbReference type="RefSeq" id="WP_228976134.1">
    <property type="nucleotide sequence ID" value="NZ_CAJQYY010000006.1"/>
</dbReference>
<keyword evidence="1" id="KW-0812">Transmembrane</keyword>
<feature type="transmembrane region" description="Helical" evidence="1">
    <location>
        <begin position="21"/>
        <end position="45"/>
    </location>
</feature>
<organism evidence="2 3">
    <name type="scientific">Paraburkholderia gardini</name>
    <dbReference type="NCBI Taxonomy" id="2823469"/>
    <lineage>
        <taxon>Bacteria</taxon>
        <taxon>Pseudomonadati</taxon>
        <taxon>Pseudomonadota</taxon>
        <taxon>Betaproteobacteria</taxon>
        <taxon>Burkholderiales</taxon>
        <taxon>Burkholderiaceae</taxon>
        <taxon>Paraburkholderia</taxon>
    </lineage>
</organism>
<reference evidence="2 3" key="1">
    <citation type="submission" date="2021-04" db="EMBL/GenBank/DDBJ databases">
        <authorList>
            <person name="Vanwijnsberghe S."/>
        </authorList>
    </citation>
    <scope>NUCLEOTIDE SEQUENCE [LARGE SCALE GENOMIC DNA]</scope>
    <source>
        <strain evidence="2 3">LMG 32171</strain>
    </source>
</reference>
<name>A0ABM8U0G1_9BURK</name>
<evidence type="ECO:0000313" key="3">
    <source>
        <dbReference type="Proteomes" id="UP000789752"/>
    </source>
</evidence>
<keyword evidence="1" id="KW-0472">Membrane</keyword>
<gene>
    <name evidence="2" type="ORF">R54767_01269</name>
</gene>